<dbReference type="GO" id="GO:0008237">
    <property type="term" value="F:metallopeptidase activity"/>
    <property type="evidence" value="ECO:0007669"/>
    <property type="project" value="UniProtKB-KW"/>
</dbReference>
<evidence type="ECO:0000256" key="4">
    <source>
        <dbReference type="ARBA" id="ARBA00022670"/>
    </source>
</evidence>
<comment type="similarity">
    <text evidence="3">Belongs to the peptidase M20B family.</text>
</comment>
<evidence type="ECO:0000313" key="10">
    <source>
        <dbReference type="EMBL" id="KAK7195110.1"/>
    </source>
</evidence>
<comment type="caution">
    <text evidence="10">The sequence shown here is derived from an EMBL/GenBank/DDBJ whole genome shotgun (WGS) entry which is preliminary data.</text>
</comment>
<dbReference type="PANTHER" id="PTHR42994:SF1">
    <property type="entry name" value="PEPTIDASE T"/>
    <property type="match status" value="1"/>
</dbReference>
<dbReference type="NCBIfam" id="TIGR01882">
    <property type="entry name" value="peptidase-T"/>
    <property type="match status" value="1"/>
</dbReference>
<evidence type="ECO:0000259" key="9">
    <source>
        <dbReference type="Pfam" id="PF07687"/>
    </source>
</evidence>
<dbReference type="NCBIfam" id="NF003976">
    <property type="entry name" value="PRK05469.1"/>
    <property type="match status" value="1"/>
</dbReference>
<gene>
    <name evidence="10" type="ORF">NESM_000434400</name>
</gene>
<organism evidence="10 11">
    <name type="scientific">Novymonas esmeraldas</name>
    <dbReference type="NCBI Taxonomy" id="1808958"/>
    <lineage>
        <taxon>Eukaryota</taxon>
        <taxon>Discoba</taxon>
        <taxon>Euglenozoa</taxon>
        <taxon>Kinetoplastea</taxon>
        <taxon>Metakinetoplastina</taxon>
        <taxon>Trypanosomatida</taxon>
        <taxon>Trypanosomatidae</taxon>
        <taxon>Novymonas</taxon>
    </lineage>
</organism>
<dbReference type="Gene3D" id="3.40.630.10">
    <property type="entry name" value="Zn peptidases"/>
    <property type="match status" value="1"/>
</dbReference>
<evidence type="ECO:0000256" key="3">
    <source>
        <dbReference type="ARBA" id="ARBA00009692"/>
    </source>
</evidence>
<dbReference type="PIRSF" id="PIRSF037215">
    <property type="entry name" value="Peptidase_M20B"/>
    <property type="match status" value="1"/>
</dbReference>
<dbReference type="Pfam" id="PF01546">
    <property type="entry name" value="Peptidase_M20"/>
    <property type="match status" value="1"/>
</dbReference>
<dbReference type="GO" id="GO:0006518">
    <property type="term" value="P:peptide metabolic process"/>
    <property type="evidence" value="ECO:0007669"/>
    <property type="project" value="InterPro"/>
</dbReference>
<dbReference type="SUPFAM" id="SSF53187">
    <property type="entry name" value="Zn-dependent exopeptidases"/>
    <property type="match status" value="1"/>
</dbReference>
<dbReference type="InterPro" id="IPR011650">
    <property type="entry name" value="Peptidase_M20_dimer"/>
</dbReference>
<evidence type="ECO:0000256" key="1">
    <source>
        <dbReference type="ARBA" id="ARBA00001947"/>
    </source>
</evidence>
<comment type="cofactor">
    <cofactor evidence="1">
        <name>Zn(2+)</name>
        <dbReference type="ChEBI" id="CHEBI:29105"/>
    </cofactor>
</comment>
<evidence type="ECO:0000256" key="7">
    <source>
        <dbReference type="ARBA" id="ARBA00022833"/>
    </source>
</evidence>
<evidence type="ECO:0000256" key="5">
    <source>
        <dbReference type="ARBA" id="ARBA00022723"/>
    </source>
</evidence>
<dbReference type="SUPFAM" id="SSF55031">
    <property type="entry name" value="Bacterial exopeptidase dimerisation domain"/>
    <property type="match status" value="1"/>
</dbReference>
<keyword evidence="4" id="KW-0645">Protease</keyword>
<keyword evidence="8" id="KW-0482">Metalloprotease</keyword>
<dbReference type="Proteomes" id="UP001430356">
    <property type="component" value="Unassembled WGS sequence"/>
</dbReference>
<dbReference type="EMBL" id="JAECZO010000047">
    <property type="protein sequence ID" value="KAK7195110.1"/>
    <property type="molecule type" value="Genomic_DNA"/>
</dbReference>
<evidence type="ECO:0000256" key="8">
    <source>
        <dbReference type="ARBA" id="ARBA00023049"/>
    </source>
</evidence>
<dbReference type="NCBIfam" id="NF009920">
    <property type="entry name" value="PRK13381.1"/>
    <property type="match status" value="1"/>
</dbReference>
<dbReference type="InterPro" id="IPR001261">
    <property type="entry name" value="ArgE/DapE_CS"/>
</dbReference>
<keyword evidence="5" id="KW-0479">Metal-binding</keyword>
<evidence type="ECO:0000256" key="6">
    <source>
        <dbReference type="ARBA" id="ARBA00022801"/>
    </source>
</evidence>
<keyword evidence="11" id="KW-1185">Reference proteome</keyword>
<reference evidence="10 11" key="1">
    <citation type="journal article" date="2021" name="MBio">
        <title>A New Model Trypanosomatid, Novymonas esmeraldas: Genomic Perception of Its 'Candidatus Pandoraea novymonadis' Endosymbiont.</title>
        <authorList>
            <person name="Zakharova A."/>
            <person name="Saura A."/>
            <person name="Butenko A."/>
            <person name="Podesvova L."/>
            <person name="Warmusova S."/>
            <person name="Kostygov A.Y."/>
            <person name="Nenarokova A."/>
            <person name="Lukes J."/>
            <person name="Opperdoes F.R."/>
            <person name="Yurchenko V."/>
        </authorList>
    </citation>
    <scope>NUCLEOTIDE SEQUENCE [LARGE SCALE GENOMIC DNA]</scope>
    <source>
        <strain evidence="10 11">E262AT.01</strain>
    </source>
</reference>
<dbReference type="InterPro" id="IPR002933">
    <property type="entry name" value="Peptidase_M20"/>
</dbReference>
<dbReference type="Pfam" id="PF07687">
    <property type="entry name" value="M20_dimer"/>
    <property type="match status" value="1"/>
</dbReference>
<protein>
    <submittedName>
        <fullName evidence="10">Peptidase T, metallo-peptidase, ClanMH, family M20B</fullName>
    </submittedName>
</protein>
<comment type="similarity">
    <text evidence="2">Belongs to the peptidase M20A family.</text>
</comment>
<proteinExistence type="inferred from homology"/>
<dbReference type="GO" id="GO:0045148">
    <property type="term" value="F:tripeptide aminopeptidase activity"/>
    <property type="evidence" value="ECO:0007669"/>
    <property type="project" value="InterPro"/>
</dbReference>
<dbReference type="Gene3D" id="3.30.70.360">
    <property type="match status" value="1"/>
</dbReference>
<dbReference type="InterPro" id="IPR010161">
    <property type="entry name" value="Peptidase_M20B"/>
</dbReference>
<name>A0AAW0EQ48_9TRYP</name>
<sequence>MSLPSSIEQRLEERFLRYSAITSQSDPRKAGRVVPSTPGQQVLADLLTEELKAMGLQNVVVDTHATVTAVKPGNVAGAPRIGFICHLDTFDSGLSPHVKAQKIRYTGGDVCLNKEKDIWMRVAEHPELNKYVGQDILFSDGTSVLGADNKAAVTAVMEVVSQLDSTKTKHGDIVICFVPDEEIGLIGAKKLDVKARFNVDFAYTLDCCELGEVVYECFNAATAKIKLTGVSAHPMSAKGVMVNPLLMAMDFIAQFNRAETPECTEMREGYWWFHKMEANSTEARLEAMVREHDLTKFQARKARLLEVAKELQARYPTGKVEIVIEDMYANIANSLKEDRTAIDLLLQAMDKASVRPNIIPMRGGTDGAALSAQGLVTPNFFTGAHNFHSSFEFLPIPAFVKSCEVARNIILLGASKRKMTRSSL</sequence>
<dbReference type="AlphaFoldDB" id="A0AAW0EQ48"/>
<dbReference type="GO" id="GO:0006508">
    <property type="term" value="P:proteolysis"/>
    <property type="evidence" value="ECO:0007669"/>
    <property type="project" value="UniProtKB-KW"/>
</dbReference>
<dbReference type="PROSITE" id="PS00759">
    <property type="entry name" value="ARGE_DAPE_CPG2_2"/>
    <property type="match status" value="1"/>
</dbReference>
<keyword evidence="7" id="KW-0862">Zinc</keyword>
<dbReference type="GO" id="GO:0008270">
    <property type="term" value="F:zinc ion binding"/>
    <property type="evidence" value="ECO:0007669"/>
    <property type="project" value="InterPro"/>
</dbReference>
<evidence type="ECO:0000313" key="11">
    <source>
        <dbReference type="Proteomes" id="UP001430356"/>
    </source>
</evidence>
<accession>A0AAW0EQ48</accession>
<keyword evidence="6" id="KW-0378">Hydrolase</keyword>
<evidence type="ECO:0000256" key="2">
    <source>
        <dbReference type="ARBA" id="ARBA00006247"/>
    </source>
</evidence>
<dbReference type="CDD" id="cd03892">
    <property type="entry name" value="M20_peptT"/>
    <property type="match status" value="1"/>
</dbReference>
<dbReference type="PANTHER" id="PTHR42994">
    <property type="entry name" value="PEPTIDASE T"/>
    <property type="match status" value="1"/>
</dbReference>
<feature type="domain" description="Peptidase M20 dimerisation" evidence="9">
    <location>
        <begin position="218"/>
        <end position="316"/>
    </location>
</feature>
<dbReference type="InterPro" id="IPR036264">
    <property type="entry name" value="Bact_exopeptidase_dim_dom"/>
</dbReference>